<name>A0AAQ3JPK2_9LILI</name>
<evidence type="ECO:0000256" key="15">
    <source>
        <dbReference type="SAM" id="SignalP"/>
    </source>
</evidence>
<dbReference type="Pfam" id="PF13640">
    <property type="entry name" value="2OG-FeII_Oxy_3"/>
    <property type="match status" value="1"/>
</dbReference>
<evidence type="ECO:0000256" key="5">
    <source>
        <dbReference type="ARBA" id="ARBA00022692"/>
    </source>
</evidence>
<evidence type="ECO:0000259" key="16">
    <source>
        <dbReference type="PROSITE" id="PS51471"/>
    </source>
</evidence>
<evidence type="ECO:0000313" key="19">
    <source>
        <dbReference type="Proteomes" id="UP001327560"/>
    </source>
</evidence>
<keyword evidence="11" id="KW-0408">Iron</keyword>
<protein>
    <recommendedName>
        <fullName evidence="4">procollagen-proline 4-dioxygenase</fullName>
        <ecNumber evidence="4">1.14.11.2</ecNumber>
    </recommendedName>
</protein>
<evidence type="ECO:0000256" key="1">
    <source>
        <dbReference type="ARBA" id="ARBA00001961"/>
    </source>
</evidence>
<feature type="chain" id="PRO_5042869538" description="procollagen-proline 4-dioxygenase" evidence="15">
    <location>
        <begin position="24"/>
        <end position="315"/>
    </location>
</feature>
<reference evidence="18 19" key="1">
    <citation type="submission" date="2023-10" db="EMBL/GenBank/DDBJ databases">
        <title>Chromosome-scale genome assembly provides insights into flower coloration mechanisms of Canna indica.</title>
        <authorList>
            <person name="Li C."/>
        </authorList>
    </citation>
    <scope>NUCLEOTIDE SEQUENCE [LARGE SCALE GENOMIC DNA]</scope>
    <source>
        <tissue evidence="18">Flower</tissue>
    </source>
</reference>
<dbReference type="Gene3D" id="2.60.120.620">
    <property type="entry name" value="q2cbj1_9rhob like domain"/>
    <property type="match status" value="1"/>
</dbReference>
<accession>A0AAQ3JPK2</accession>
<keyword evidence="12" id="KW-0472">Membrane</keyword>
<evidence type="ECO:0000256" key="10">
    <source>
        <dbReference type="ARBA" id="ARBA00023002"/>
    </source>
</evidence>
<dbReference type="InterPro" id="IPR045054">
    <property type="entry name" value="P4HA-like"/>
</dbReference>
<keyword evidence="6" id="KW-0479">Metal-binding</keyword>
<dbReference type="InterPro" id="IPR044862">
    <property type="entry name" value="Pro_4_hyd_alph_FE2OG_OXY"/>
</dbReference>
<dbReference type="GO" id="GO:0005506">
    <property type="term" value="F:iron ion binding"/>
    <property type="evidence" value="ECO:0007669"/>
    <property type="project" value="InterPro"/>
</dbReference>
<evidence type="ECO:0000256" key="7">
    <source>
        <dbReference type="ARBA" id="ARBA00022964"/>
    </source>
</evidence>
<feature type="domain" description="Fe2OG dioxygenase" evidence="16">
    <location>
        <begin position="137"/>
        <end position="259"/>
    </location>
</feature>
<dbReference type="SMART" id="SM00702">
    <property type="entry name" value="P4Hc"/>
    <property type="match status" value="1"/>
</dbReference>
<dbReference type="SMART" id="SM00254">
    <property type="entry name" value="ShKT"/>
    <property type="match status" value="1"/>
</dbReference>
<keyword evidence="9" id="KW-1133">Transmembrane helix</keyword>
<evidence type="ECO:0000256" key="3">
    <source>
        <dbReference type="ARBA" id="ARBA00006511"/>
    </source>
</evidence>
<evidence type="ECO:0000259" key="17">
    <source>
        <dbReference type="PROSITE" id="PS51670"/>
    </source>
</evidence>
<evidence type="ECO:0000256" key="2">
    <source>
        <dbReference type="ARBA" id="ARBA00004648"/>
    </source>
</evidence>
<comment type="similarity">
    <text evidence="3">Belongs to the P4HA family.</text>
</comment>
<evidence type="ECO:0000313" key="18">
    <source>
        <dbReference type="EMBL" id="WOK93934.1"/>
    </source>
</evidence>
<dbReference type="GO" id="GO:0005789">
    <property type="term" value="C:endoplasmic reticulum membrane"/>
    <property type="evidence" value="ECO:0007669"/>
    <property type="project" value="UniProtKB-SubCell"/>
</dbReference>
<evidence type="ECO:0000256" key="8">
    <source>
        <dbReference type="ARBA" id="ARBA00022968"/>
    </source>
</evidence>
<evidence type="ECO:0000256" key="13">
    <source>
        <dbReference type="ARBA" id="ARBA00023180"/>
    </source>
</evidence>
<evidence type="ECO:0000256" key="12">
    <source>
        <dbReference type="ARBA" id="ARBA00023136"/>
    </source>
</evidence>
<keyword evidence="10" id="KW-0560">Oxidoreductase</keyword>
<evidence type="ECO:0000256" key="9">
    <source>
        <dbReference type="ARBA" id="ARBA00022989"/>
    </source>
</evidence>
<keyword evidence="7" id="KW-0223">Dioxygenase</keyword>
<evidence type="ECO:0000256" key="4">
    <source>
        <dbReference type="ARBA" id="ARBA00012269"/>
    </source>
</evidence>
<keyword evidence="13" id="KW-0325">Glycoprotein</keyword>
<feature type="signal peptide" evidence="15">
    <location>
        <begin position="1"/>
        <end position="23"/>
    </location>
</feature>
<feature type="domain" description="ShKT" evidence="17">
    <location>
        <begin position="275"/>
        <end position="315"/>
    </location>
</feature>
<dbReference type="Proteomes" id="UP001327560">
    <property type="component" value="Chromosome 1"/>
</dbReference>
<dbReference type="InterPro" id="IPR005123">
    <property type="entry name" value="Oxoglu/Fe-dep_dioxygenase_dom"/>
</dbReference>
<dbReference type="EC" id="1.14.11.2" evidence="4"/>
<comment type="subcellular location">
    <subcellularLocation>
        <location evidence="2">Endoplasmic reticulum membrane</location>
        <topology evidence="2">Single-pass type II membrane protein</topology>
    </subcellularLocation>
</comment>
<organism evidence="18 19">
    <name type="scientific">Canna indica</name>
    <name type="common">Indian-shot</name>
    <dbReference type="NCBI Taxonomy" id="4628"/>
    <lineage>
        <taxon>Eukaryota</taxon>
        <taxon>Viridiplantae</taxon>
        <taxon>Streptophyta</taxon>
        <taxon>Embryophyta</taxon>
        <taxon>Tracheophyta</taxon>
        <taxon>Spermatophyta</taxon>
        <taxon>Magnoliopsida</taxon>
        <taxon>Liliopsida</taxon>
        <taxon>Zingiberales</taxon>
        <taxon>Cannaceae</taxon>
        <taxon>Canna</taxon>
    </lineage>
</organism>
<dbReference type="GO" id="GO:0031418">
    <property type="term" value="F:L-ascorbic acid binding"/>
    <property type="evidence" value="ECO:0007669"/>
    <property type="project" value="InterPro"/>
</dbReference>
<dbReference type="EMBL" id="CP136890">
    <property type="protein sequence ID" value="WOK93934.1"/>
    <property type="molecule type" value="Genomic_DNA"/>
</dbReference>
<sequence length="315" mass="35410">MASRCYLRLFFLLFLAALSACSSRKMEFRLNPIEIDPLLQQDNLTLSVSFDPSKVIQLSWHPRVFFYENFLADEDCDHLIALAEGKLDKVVVDASKENSNISSITVSNGMFLSRGQDEVVSKIEKRISTWTFLPKEYGEDLLVEHSLVNESYEPHYDYYHDKSKLAVAGHRVMTVLMYLSNVSRGGETIFPQLKLKETQIKDDTWSPCAATNYAVKPIKGSAILFFNLHPDATPDETSLHGSCTVAEGEKWTATKWIHVRDFNSSDNVIVSDAGCTDEDANCPHWAAIGECKRNSVYMLGTPDYYGSCRKSCGAC</sequence>
<keyword evidence="5" id="KW-0812">Transmembrane</keyword>
<dbReference type="InterPro" id="IPR003582">
    <property type="entry name" value="ShKT_dom"/>
</dbReference>
<dbReference type="Pfam" id="PF01549">
    <property type="entry name" value="ShK"/>
    <property type="match status" value="1"/>
</dbReference>
<proteinExistence type="inferred from homology"/>
<dbReference type="GO" id="GO:0004656">
    <property type="term" value="F:procollagen-proline 4-dioxygenase activity"/>
    <property type="evidence" value="ECO:0007669"/>
    <property type="project" value="UniProtKB-EC"/>
</dbReference>
<comment type="cofactor">
    <cofactor evidence="1">
        <name>L-ascorbate</name>
        <dbReference type="ChEBI" id="CHEBI:38290"/>
    </cofactor>
</comment>
<dbReference type="FunFam" id="2.60.120.620:FF:000002">
    <property type="entry name" value="Prolyl 4-hydroxylase 4"/>
    <property type="match status" value="1"/>
</dbReference>
<evidence type="ECO:0000256" key="11">
    <source>
        <dbReference type="ARBA" id="ARBA00023004"/>
    </source>
</evidence>
<evidence type="ECO:0000256" key="14">
    <source>
        <dbReference type="ARBA" id="ARBA00049169"/>
    </source>
</evidence>
<dbReference type="PANTHER" id="PTHR10869:SF238">
    <property type="entry name" value="PROLYL 4-HYDROXYLASE 6-RELATED"/>
    <property type="match status" value="1"/>
</dbReference>
<comment type="catalytic activity">
    <reaction evidence="14">
        <text>L-prolyl-[collagen] + 2-oxoglutarate + O2 = trans-4-hydroxy-L-prolyl-[collagen] + succinate + CO2</text>
        <dbReference type="Rhea" id="RHEA:18945"/>
        <dbReference type="Rhea" id="RHEA-COMP:11676"/>
        <dbReference type="Rhea" id="RHEA-COMP:11680"/>
        <dbReference type="ChEBI" id="CHEBI:15379"/>
        <dbReference type="ChEBI" id="CHEBI:16526"/>
        <dbReference type="ChEBI" id="CHEBI:16810"/>
        <dbReference type="ChEBI" id="CHEBI:30031"/>
        <dbReference type="ChEBI" id="CHEBI:50342"/>
        <dbReference type="ChEBI" id="CHEBI:61965"/>
        <dbReference type="EC" id="1.14.11.2"/>
    </reaction>
</comment>
<keyword evidence="15" id="KW-0732">Signal</keyword>
<gene>
    <name evidence="18" type="ORF">Cni_G02635</name>
</gene>
<dbReference type="InterPro" id="IPR006620">
    <property type="entry name" value="Pro_4_hyd_alph"/>
</dbReference>
<dbReference type="PROSITE" id="PS51257">
    <property type="entry name" value="PROKAR_LIPOPROTEIN"/>
    <property type="match status" value="1"/>
</dbReference>
<keyword evidence="8" id="KW-0735">Signal-anchor</keyword>
<dbReference type="PROSITE" id="PS51670">
    <property type="entry name" value="SHKT"/>
    <property type="match status" value="1"/>
</dbReference>
<evidence type="ECO:0000256" key="6">
    <source>
        <dbReference type="ARBA" id="ARBA00022723"/>
    </source>
</evidence>
<dbReference type="PROSITE" id="PS51471">
    <property type="entry name" value="FE2OG_OXY"/>
    <property type="match status" value="1"/>
</dbReference>
<dbReference type="AlphaFoldDB" id="A0AAQ3JPK2"/>
<keyword evidence="19" id="KW-1185">Reference proteome</keyword>
<dbReference type="PANTHER" id="PTHR10869">
    <property type="entry name" value="PROLYL 4-HYDROXYLASE ALPHA SUBUNIT"/>
    <property type="match status" value="1"/>
</dbReference>